<name>A0A1I3IVH9_9SPHI</name>
<dbReference type="AlphaFoldDB" id="A0A1I3IVH9"/>
<protein>
    <submittedName>
        <fullName evidence="2">Dihydrofolate reductase</fullName>
    </submittedName>
</protein>
<keyword evidence="3" id="KW-1185">Reference proteome</keyword>
<organism evidence="2 3">
    <name type="scientific">Parapedobacter indicus</name>
    <dbReference type="NCBI Taxonomy" id="1477437"/>
    <lineage>
        <taxon>Bacteria</taxon>
        <taxon>Pseudomonadati</taxon>
        <taxon>Bacteroidota</taxon>
        <taxon>Sphingobacteriia</taxon>
        <taxon>Sphingobacteriales</taxon>
        <taxon>Sphingobacteriaceae</taxon>
        <taxon>Parapedobacter</taxon>
    </lineage>
</organism>
<dbReference type="Pfam" id="PF01872">
    <property type="entry name" value="RibD_C"/>
    <property type="match status" value="1"/>
</dbReference>
<dbReference type="RefSeq" id="WP_090626484.1">
    <property type="nucleotide sequence ID" value="NZ_FOQO01000004.1"/>
</dbReference>
<evidence type="ECO:0000313" key="3">
    <source>
        <dbReference type="Proteomes" id="UP000198670"/>
    </source>
</evidence>
<sequence>MRTLKLQMLITLDGFGIEPPDGDGQAIVWDDEVEIFCVENLKNVDRIVLGRKTADDFIPYWMKVAEDPGHKEYPLGRPLTDIPKTVFSTRPPDKSWSNTTVVAGDIVTEIEQLKNESGGDMIVYGGYSFVSALIRNRLIDTYYLLVHPLMMGRGQRIQQDLQRYLKLDLQQCRAFPHGVVLLHYTQPKA</sequence>
<dbReference type="InterPro" id="IPR050765">
    <property type="entry name" value="Riboflavin_Biosynth_HTPR"/>
</dbReference>
<dbReference type="PANTHER" id="PTHR38011:SF11">
    <property type="entry name" value="2,5-DIAMINO-6-RIBOSYLAMINO-4(3H)-PYRIMIDINONE 5'-PHOSPHATE REDUCTASE"/>
    <property type="match status" value="1"/>
</dbReference>
<proteinExistence type="predicted"/>
<dbReference type="EMBL" id="FOQO01000004">
    <property type="protein sequence ID" value="SFI51931.1"/>
    <property type="molecule type" value="Genomic_DNA"/>
</dbReference>
<dbReference type="InterPro" id="IPR024072">
    <property type="entry name" value="DHFR-like_dom_sf"/>
</dbReference>
<evidence type="ECO:0000313" key="2">
    <source>
        <dbReference type="EMBL" id="SFI51931.1"/>
    </source>
</evidence>
<evidence type="ECO:0000259" key="1">
    <source>
        <dbReference type="Pfam" id="PF01872"/>
    </source>
</evidence>
<dbReference type="OrthoDB" id="195113at2"/>
<dbReference type="SUPFAM" id="SSF53597">
    <property type="entry name" value="Dihydrofolate reductase-like"/>
    <property type="match status" value="1"/>
</dbReference>
<dbReference type="PANTHER" id="PTHR38011">
    <property type="entry name" value="DIHYDROFOLATE REDUCTASE FAMILY PROTEIN (AFU_ORTHOLOGUE AFUA_8G06820)"/>
    <property type="match status" value="1"/>
</dbReference>
<accession>A0A1I3IVH9</accession>
<dbReference type="Gene3D" id="3.40.430.10">
    <property type="entry name" value="Dihydrofolate Reductase, subunit A"/>
    <property type="match status" value="1"/>
</dbReference>
<dbReference type="GO" id="GO:0009231">
    <property type="term" value="P:riboflavin biosynthetic process"/>
    <property type="evidence" value="ECO:0007669"/>
    <property type="project" value="InterPro"/>
</dbReference>
<gene>
    <name evidence="2" type="ORF">SAMN05444682_104229</name>
</gene>
<dbReference type="STRING" id="1477437.SAMN05444682_104229"/>
<dbReference type="Proteomes" id="UP000198670">
    <property type="component" value="Unassembled WGS sequence"/>
</dbReference>
<dbReference type="GO" id="GO:0008703">
    <property type="term" value="F:5-amino-6-(5-phosphoribosylamino)uracil reductase activity"/>
    <property type="evidence" value="ECO:0007669"/>
    <property type="project" value="InterPro"/>
</dbReference>
<reference evidence="2 3" key="1">
    <citation type="submission" date="2016-10" db="EMBL/GenBank/DDBJ databases">
        <authorList>
            <person name="de Groot N.N."/>
        </authorList>
    </citation>
    <scope>NUCLEOTIDE SEQUENCE [LARGE SCALE GENOMIC DNA]</scope>
    <source>
        <strain evidence="2 3">RK1</strain>
    </source>
</reference>
<feature type="domain" description="Bacterial bifunctional deaminase-reductase C-terminal" evidence="1">
    <location>
        <begin position="3"/>
        <end position="181"/>
    </location>
</feature>
<dbReference type="InterPro" id="IPR002734">
    <property type="entry name" value="RibDG_C"/>
</dbReference>